<dbReference type="PANTHER" id="PTHR43471">
    <property type="entry name" value="ABC TRANSPORTER PERMEASE"/>
    <property type="match status" value="1"/>
</dbReference>
<dbReference type="PANTHER" id="PTHR43471:SF12">
    <property type="entry name" value="HYPOTHETICAL MEMBRANE PROTEIN, CONSERVED"/>
    <property type="match status" value="1"/>
</dbReference>
<evidence type="ECO:0000313" key="2">
    <source>
        <dbReference type="EMBL" id="GAA0320390.1"/>
    </source>
</evidence>
<feature type="transmembrane region" description="Helical" evidence="1">
    <location>
        <begin position="21"/>
        <end position="44"/>
    </location>
</feature>
<dbReference type="RefSeq" id="WP_343796700.1">
    <property type="nucleotide sequence ID" value="NZ_BAAADJ010000007.1"/>
</dbReference>
<feature type="transmembrane region" description="Helical" evidence="1">
    <location>
        <begin position="179"/>
        <end position="203"/>
    </location>
</feature>
<reference evidence="2 3" key="1">
    <citation type="journal article" date="2019" name="Int. J. Syst. Evol. Microbiol.">
        <title>The Global Catalogue of Microorganisms (GCM) 10K type strain sequencing project: providing services to taxonomists for standard genome sequencing and annotation.</title>
        <authorList>
            <consortium name="The Broad Institute Genomics Platform"/>
            <consortium name="The Broad Institute Genome Sequencing Center for Infectious Disease"/>
            <person name="Wu L."/>
            <person name="Ma J."/>
        </authorList>
    </citation>
    <scope>NUCLEOTIDE SEQUENCE [LARGE SCALE GENOMIC DNA]</scope>
    <source>
        <strain evidence="2 3">JCM 9731</strain>
    </source>
</reference>
<keyword evidence="1" id="KW-1133">Transmembrane helix</keyword>
<dbReference type="EMBL" id="BAAADJ010000007">
    <property type="protein sequence ID" value="GAA0320390.1"/>
    <property type="molecule type" value="Genomic_DNA"/>
</dbReference>
<feature type="transmembrane region" description="Helical" evidence="1">
    <location>
        <begin position="245"/>
        <end position="271"/>
    </location>
</feature>
<feature type="transmembrane region" description="Helical" evidence="1">
    <location>
        <begin position="114"/>
        <end position="139"/>
    </location>
</feature>
<protein>
    <recommendedName>
        <fullName evidence="4">ABC transporter permease</fullName>
    </recommendedName>
</protein>
<keyword evidence="3" id="KW-1185">Reference proteome</keyword>
<proteinExistence type="predicted"/>
<keyword evidence="1" id="KW-0472">Membrane</keyword>
<feature type="transmembrane region" description="Helical" evidence="1">
    <location>
        <begin position="64"/>
        <end position="87"/>
    </location>
</feature>
<dbReference type="Proteomes" id="UP001500782">
    <property type="component" value="Unassembled WGS sequence"/>
</dbReference>
<accession>A0ABN0VYC2</accession>
<keyword evidence="1" id="KW-0812">Transmembrane</keyword>
<feature type="transmembrane region" description="Helical" evidence="1">
    <location>
        <begin position="215"/>
        <end position="233"/>
    </location>
</feature>
<organism evidence="2 3">
    <name type="scientific">Bacillus carboniphilus</name>
    <dbReference type="NCBI Taxonomy" id="86663"/>
    <lineage>
        <taxon>Bacteria</taxon>
        <taxon>Bacillati</taxon>
        <taxon>Bacillota</taxon>
        <taxon>Bacilli</taxon>
        <taxon>Bacillales</taxon>
        <taxon>Bacillaceae</taxon>
        <taxon>Bacillus</taxon>
    </lineage>
</organism>
<gene>
    <name evidence="2" type="ORF">GCM10008967_08680</name>
</gene>
<name>A0ABN0VYC2_9BACI</name>
<feature type="transmembrane region" description="Helical" evidence="1">
    <location>
        <begin position="145"/>
        <end position="167"/>
    </location>
</feature>
<evidence type="ECO:0008006" key="4">
    <source>
        <dbReference type="Google" id="ProtNLM"/>
    </source>
</evidence>
<dbReference type="Pfam" id="PF12679">
    <property type="entry name" value="ABC2_membrane_2"/>
    <property type="match status" value="1"/>
</dbReference>
<sequence>MIKSFFLNPVLGKEFKLRFRSLKTLFGIIFYLASIGLMILAFIYMSTRGGASYNFSSHQSREMFMVLSFLQLGLILFVTPGLTAGVISSERERQTLNILLTTTQSSTSIIVSKLLSSICFLLLMVVASMPLYSFVFLYGGVAPEHLLYVLGMYILMMISFGALGVMFSTIIRRTIISMVVTYSVGLFLVAGTGFLFIFTQEFFYYMQQPNQGTNVFPYIFGMLNPVIMMMNIFEPMETDYLVRRTGIAFPMWISFVISYGVITILSILVSIRKLRPKMK</sequence>
<comment type="caution">
    <text evidence="2">The sequence shown here is derived from an EMBL/GenBank/DDBJ whole genome shotgun (WGS) entry which is preliminary data.</text>
</comment>
<evidence type="ECO:0000256" key="1">
    <source>
        <dbReference type="SAM" id="Phobius"/>
    </source>
</evidence>
<evidence type="ECO:0000313" key="3">
    <source>
        <dbReference type="Proteomes" id="UP001500782"/>
    </source>
</evidence>